<gene>
    <name evidence="2" type="primary">ORF48151</name>
</gene>
<accession>A0A0B6Z4C3</accession>
<sequence>KPEDAGQDQNDSVPQPGNTNNTAGYVSGKQCTFSSLRSLDLKFSPDGDEVVLEMSDMVKPMIKSNGEFSEGQQSSRPGQRGRDEIAQSQ</sequence>
<name>A0A0B6Z4C3_9EUPU</name>
<feature type="compositionally biased region" description="Basic and acidic residues" evidence="1">
    <location>
        <begin position="80"/>
        <end position="89"/>
    </location>
</feature>
<evidence type="ECO:0000313" key="2">
    <source>
        <dbReference type="EMBL" id="CEK63393.1"/>
    </source>
</evidence>
<evidence type="ECO:0000256" key="1">
    <source>
        <dbReference type="SAM" id="MobiDB-lite"/>
    </source>
</evidence>
<protein>
    <submittedName>
        <fullName evidence="2">Uncharacterized protein</fullName>
    </submittedName>
</protein>
<organism evidence="2">
    <name type="scientific">Arion vulgaris</name>
    <dbReference type="NCBI Taxonomy" id="1028688"/>
    <lineage>
        <taxon>Eukaryota</taxon>
        <taxon>Metazoa</taxon>
        <taxon>Spiralia</taxon>
        <taxon>Lophotrochozoa</taxon>
        <taxon>Mollusca</taxon>
        <taxon>Gastropoda</taxon>
        <taxon>Heterobranchia</taxon>
        <taxon>Euthyneura</taxon>
        <taxon>Panpulmonata</taxon>
        <taxon>Eupulmonata</taxon>
        <taxon>Stylommatophora</taxon>
        <taxon>Helicina</taxon>
        <taxon>Arionoidea</taxon>
        <taxon>Arionidae</taxon>
        <taxon>Arion</taxon>
    </lineage>
</organism>
<reference evidence="2" key="1">
    <citation type="submission" date="2014-12" db="EMBL/GenBank/DDBJ databases">
        <title>Insight into the proteome of Arion vulgaris.</title>
        <authorList>
            <person name="Aradska J."/>
            <person name="Bulat T."/>
            <person name="Smidak R."/>
            <person name="Sarate P."/>
            <person name="Gangsoo J."/>
            <person name="Sialana F."/>
            <person name="Bilban M."/>
            <person name="Lubec G."/>
        </authorList>
    </citation>
    <scope>NUCLEOTIDE SEQUENCE</scope>
    <source>
        <tissue evidence="2">Skin</tissue>
    </source>
</reference>
<feature type="region of interest" description="Disordered" evidence="1">
    <location>
        <begin position="57"/>
        <end position="89"/>
    </location>
</feature>
<feature type="non-terminal residue" evidence="2">
    <location>
        <position position="1"/>
    </location>
</feature>
<proteinExistence type="predicted"/>
<dbReference type="EMBL" id="HACG01016528">
    <property type="protein sequence ID" value="CEK63393.1"/>
    <property type="molecule type" value="Transcribed_RNA"/>
</dbReference>
<feature type="compositionally biased region" description="Polar residues" evidence="1">
    <location>
        <begin position="66"/>
        <end position="77"/>
    </location>
</feature>
<dbReference type="AlphaFoldDB" id="A0A0B6Z4C3"/>
<feature type="region of interest" description="Disordered" evidence="1">
    <location>
        <begin position="1"/>
        <end position="27"/>
    </location>
</feature>
<feature type="compositionally biased region" description="Polar residues" evidence="1">
    <location>
        <begin position="7"/>
        <end position="27"/>
    </location>
</feature>